<proteinExistence type="predicted"/>
<gene>
    <name evidence="1" type="ORF">AFUS01_LOCUS7782</name>
</gene>
<dbReference type="EMBL" id="CAJVCH010053122">
    <property type="protein sequence ID" value="CAG7718389.1"/>
    <property type="molecule type" value="Genomic_DNA"/>
</dbReference>
<accession>A0A8J2K1Z7</accession>
<evidence type="ECO:0000313" key="2">
    <source>
        <dbReference type="Proteomes" id="UP000708208"/>
    </source>
</evidence>
<sequence>ITKKTTRTSLPWREISWPLVELEYRSSERSIMGQIC</sequence>
<name>A0A8J2K1Z7_9HEXA</name>
<reference evidence="1" key="1">
    <citation type="submission" date="2021-06" db="EMBL/GenBank/DDBJ databases">
        <authorList>
            <person name="Hodson N. C."/>
            <person name="Mongue J. A."/>
            <person name="Jaron S. K."/>
        </authorList>
    </citation>
    <scope>NUCLEOTIDE SEQUENCE</scope>
</reference>
<dbReference type="AlphaFoldDB" id="A0A8J2K1Z7"/>
<comment type="caution">
    <text evidence="1">The sequence shown here is derived from an EMBL/GenBank/DDBJ whole genome shotgun (WGS) entry which is preliminary data.</text>
</comment>
<protein>
    <submittedName>
        <fullName evidence="1">Uncharacterized protein</fullName>
    </submittedName>
</protein>
<keyword evidence="2" id="KW-1185">Reference proteome</keyword>
<feature type="non-terminal residue" evidence="1">
    <location>
        <position position="1"/>
    </location>
</feature>
<dbReference type="Proteomes" id="UP000708208">
    <property type="component" value="Unassembled WGS sequence"/>
</dbReference>
<evidence type="ECO:0000313" key="1">
    <source>
        <dbReference type="EMBL" id="CAG7718389.1"/>
    </source>
</evidence>
<organism evidence="1 2">
    <name type="scientific">Allacma fusca</name>
    <dbReference type="NCBI Taxonomy" id="39272"/>
    <lineage>
        <taxon>Eukaryota</taxon>
        <taxon>Metazoa</taxon>
        <taxon>Ecdysozoa</taxon>
        <taxon>Arthropoda</taxon>
        <taxon>Hexapoda</taxon>
        <taxon>Collembola</taxon>
        <taxon>Symphypleona</taxon>
        <taxon>Sminthuridae</taxon>
        <taxon>Allacma</taxon>
    </lineage>
</organism>